<name>A0ACB8R1F6_9AGAM</name>
<accession>A0ACB8R1F6</accession>
<evidence type="ECO:0000313" key="2">
    <source>
        <dbReference type="Proteomes" id="UP000814033"/>
    </source>
</evidence>
<comment type="caution">
    <text evidence="1">The sequence shown here is derived from an EMBL/GenBank/DDBJ whole genome shotgun (WGS) entry which is preliminary data.</text>
</comment>
<dbReference type="EMBL" id="MU276739">
    <property type="protein sequence ID" value="KAI0037742.1"/>
    <property type="molecule type" value="Genomic_DNA"/>
</dbReference>
<keyword evidence="1" id="KW-0378">Hydrolase</keyword>
<gene>
    <name evidence="1" type="ORF">FA95DRAFT_1506562</name>
</gene>
<organism evidence="1 2">
    <name type="scientific">Auriscalpium vulgare</name>
    <dbReference type="NCBI Taxonomy" id="40419"/>
    <lineage>
        <taxon>Eukaryota</taxon>
        <taxon>Fungi</taxon>
        <taxon>Dikarya</taxon>
        <taxon>Basidiomycota</taxon>
        <taxon>Agaricomycotina</taxon>
        <taxon>Agaricomycetes</taxon>
        <taxon>Russulales</taxon>
        <taxon>Auriscalpiaceae</taxon>
        <taxon>Auriscalpium</taxon>
    </lineage>
</organism>
<proteinExistence type="predicted"/>
<reference evidence="1" key="2">
    <citation type="journal article" date="2022" name="New Phytol.">
        <title>Evolutionary transition to the ectomycorrhizal habit in the genomes of a hyperdiverse lineage of mushroom-forming fungi.</title>
        <authorList>
            <person name="Looney B."/>
            <person name="Miyauchi S."/>
            <person name="Morin E."/>
            <person name="Drula E."/>
            <person name="Courty P.E."/>
            <person name="Kohler A."/>
            <person name="Kuo A."/>
            <person name="LaButti K."/>
            <person name="Pangilinan J."/>
            <person name="Lipzen A."/>
            <person name="Riley R."/>
            <person name="Andreopoulos W."/>
            <person name="He G."/>
            <person name="Johnson J."/>
            <person name="Nolan M."/>
            <person name="Tritt A."/>
            <person name="Barry K.W."/>
            <person name="Grigoriev I.V."/>
            <person name="Nagy L.G."/>
            <person name="Hibbett D."/>
            <person name="Henrissat B."/>
            <person name="Matheny P.B."/>
            <person name="Labbe J."/>
            <person name="Martin F.M."/>
        </authorList>
    </citation>
    <scope>NUCLEOTIDE SEQUENCE</scope>
    <source>
        <strain evidence="1">FP105234-sp</strain>
    </source>
</reference>
<feature type="non-terminal residue" evidence="1">
    <location>
        <position position="449"/>
    </location>
</feature>
<sequence>MRGLLFSLALASAALARLVQREVDDFLQALVPVSKFALAHEATGIEAGAAVSRTSQFHRSAGGLTLPGQPGVVAAAIPDPNDPITSVYWVRDGCLAYDVWLNELARGNTDLRPIMDDAVHAMIRSQHVVSLSGDIFSEGLAESALNLDLTANFRWRDAHGVSGLRCALAAVMIKYADWLLTQRNGTWVADALWPSILVDLRFTHHRFNSSSFDLWWPPVWGGVYWTSALQHRALHAVARLGRKLGREIDVKDFKNRATMILEYMQACFTFWNPEEGFMAETTIRDVKQGRGGIGTAPLSLSIFNYDPELGCDAATFQPCSDRALSALKVVGDAFKKVYPIAENIPAGHPTCMGMYLEEKDAHAHPPIFVALNQAEQLYDSLHTWDRVGALNVTDTSLAFFLQFDKKVEIGSYKKGSETYEHIAAAIQQCAENALAMLIKSTPADYVLME</sequence>
<protein>
    <submittedName>
        <fullName evidence="1">Glycoside hydrolase family 15 protein</fullName>
    </submittedName>
</protein>
<dbReference type="Proteomes" id="UP000814033">
    <property type="component" value="Unassembled WGS sequence"/>
</dbReference>
<evidence type="ECO:0000313" key="1">
    <source>
        <dbReference type="EMBL" id="KAI0037742.1"/>
    </source>
</evidence>
<keyword evidence="2" id="KW-1185">Reference proteome</keyword>
<reference evidence="1" key="1">
    <citation type="submission" date="2021-02" db="EMBL/GenBank/DDBJ databases">
        <authorList>
            <consortium name="DOE Joint Genome Institute"/>
            <person name="Ahrendt S."/>
            <person name="Looney B.P."/>
            <person name="Miyauchi S."/>
            <person name="Morin E."/>
            <person name="Drula E."/>
            <person name="Courty P.E."/>
            <person name="Chicoki N."/>
            <person name="Fauchery L."/>
            <person name="Kohler A."/>
            <person name="Kuo A."/>
            <person name="Labutti K."/>
            <person name="Pangilinan J."/>
            <person name="Lipzen A."/>
            <person name="Riley R."/>
            <person name="Andreopoulos W."/>
            <person name="He G."/>
            <person name="Johnson J."/>
            <person name="Barry K.W."/>
            <person name="Grigoriev I.V."/>
            <person name="Nagy L."/>
            <person name="Hibbett D."/>
            <person name="Henrissat B."/>
            <person name="Matheny P.B."/>
            <person name="Labbe J."/>
            <person name="Martin F."/>
        </authorList>
    </citation>
    <scope>NUCLEOTIDE SEQUENCE</scope>
    <source>
        <strain evidence="1">FP105234-sp</strain>
    </source>
</reference>